<protein>
    <submittedName>
        <fullName evidence="4">Molybdate ABC transporter substrate-binding protein</fullName>
    </submittedName>
</protein>
<gene>
    <name evidence="4" type="primary">modA</name>
    <name evidence="4" type="ORF">LN051_02485</name>
</gene>
<reference evidence="4 5" key="1">
    <citation type="journal article" date="2022" name="Pathogens">
        <title>Staphylococcus ratti sp. nov. Isolated from a Lab Rat.</title>
        <authorList>
            <person name="Kovarovic V."/>
            <person name="Sedlacek I."/>
            <person name="Petras P."/>
            <person name="Kralova S."/>
            <person name="Maslanova I."/>
            <person name="Svec P."/>
            <person name="Neumann-Schaal M."/>
            <person name="Botka T."/>
            <person name="Gelbicova T."/>
            <person name="Stankova E."/>
            <person name="Doskar J."/>
            <person name="Pantucek R."/>
        </authorList>
    </citation>
    <scope>NUCLEOTIDE SEQUENCE [LARGE SCALE GENOMIC DNA]</scope>
    <source>
        <strain evidence="4 5">CCM 9025</strain>
    </source>
</reference>
<keyword evidence="2" id="KW-0479">Metal-binding</keyword>
<accession>A0ABY3PE30</accession>
<dbReference type="RefSeq" id="WP_229293048.1">
    <property type="nucleotide sequence ID" value="NZ_CP086654.1"/>
</dbReference>
<name>A0ABY3PE30_9STAP</name>
<dbReference type="PROSITE" id="PS51257">
    <property type="entry name" value="PROKAR_LIPOPROTEIN"/>
    <property type="match status" value="1"/>
</dbReference>
<keyword evidence="3" id="KW-0732">Signal</keyword>
<evidence type="ECO:0000313" key="5">
    <source>
        <dbReference type="Proteomes" id="UP001197626"/>
    </source>
</evidence>
<evidence type="ECO:0000313" key="4">
    <source>
        <dbReference type="EMBL" id="UEX90552.1"/>
    </source>
</evidence>
<sequence length="252" mass="28123">MKRLWLVGVSLILLMVVIAGCGKDDSNSSKNNQLTISAAASLTDVTKALEKEFKKSYPDTKIEFNYGGSGALRQQIEKGAPADVLMSANTKDVDALKSQNKVKDTYDYAHNKLVLIKQKGKPAEDLKQLSQDAHVAIGEVKSVPAGKYAKTYLESQGLWEKVQPHIVYTKDVREVLNYVDKGNANYGFVYETDLFAGETQKSNVEKVTSVQLDKPITYRMGRISDSQESKAWTKFMKSKKAKAILKDYHFEV</sequence>
<dbReference type="EMBL" id="CP086654">
    <property type="protein sequence ID" value="UEX90552.1"/>
    <property type="molecule type" value="Genomic_DNA"/>
</dbReference>
<organism evidence="4 5">
    <name type="scientific">Staphylococcus ratti</name>
    <dbReference type="NCBI Taxonomy" id="2892440"/>
    <lineage>
        <taxon>Bacteria</taxon>
        <taxon>Bacillati</taxon>
        <taxon>Bacillota</taxon>
        <taxon>Bacilli</taxon>
        <taxon>Bacillales</taxon>
        <taxon>Staphylococcaceae</taxon>
        <taxon>Staphylococcus</taxon>
    </lineage>
</organism>
<dbReference type="PIRSF" id="PIRSF004846">
    <property type="entry name" value="ModA"/>
    <property type="match status" value="1"/>
</dbReference>
<dbReference type="InterPro" id="IPR050682">
    <property type="entry name" value="ModA/WtpA"/>
</dbReference>
<dbReference type="PANTHER" id="PTHR30632">
    <property type="entry name" value="MOLYBDATE-BINDING PERIPLASMIC PROTEIN"/>
    <property type="match status" value="1"/>
</dbReference>
<comment type="similarity">
    <text evidence="1">Belongs to the bacterial solute-binding protein ModA family.</text>
</comment>
<evidence type="ECO:0000256" key="1">
    <source>
        <dbReference type="ARBA" id="ARBA00009175"/>
    </source>
</evidence>
<dbReference type="InterPro" id="IPR005950">
    <property type="entry name" value="ModA"/>
</dbReference>
<dbReference type="Pfam" id="PF13531">
    <property type="entry name" value="SBP_bac_11"/>
    <property type="match status" value="1"/>
</dbReference>
<dbReference type="NCBIfam" id="TIGR01256">
    <property type="entry name" value="modA"/>
    <property type="match status" value="1"/>
</dbReference>
<dbReference type="PANTHER" id="PTHR30632:SF0">
    <property type="entry name" value="SULFATE-BINDING PROTEIN"/>
    <property type="match status" value="1"/>
</dbReference>
<dbReference type="Proteomes" id="UP001197626">
    <property type="component" value="Chromosome"/>
</dbReference>
<proteinExistence type="inferred from homology"/>
<evidence type="ECO:0000256" key="2">
    <source>
        <dbReference type="ARBA" id="ARBA00022723"/>
    </source>
</evidence>
<evidence type="ECO:0000256" key="3">
    <source>
        <dbReference type="ARBA" id="ARBA00022729"/>
    </source>
</evidence>
<dbReference type="Gene3D" id="3.40.190.10">
    <property type="entry name" value="Periplasmic binding protein-like II"/>
    <property type="match status" value="2"/>
</dbReference>
<keyword evidence="5" id="KW-1185">Reference proteome</keyword>
<dbReference type="SUPFAM" id="SSF53850">
    <property type="entry name" value="Periplasmic binding protein-like II"/>
    <property type="match status" value="1"/>
</dbReference>